<evidence type="ECO:0000256" key="2">
    <source>
        <dbReference type="ARBA" id="ARBA00001946"/>
    </source>
</evidence>
<evidence type="ECO:0000256" key="4">
    <source>
        <dbReference type="ARBA" id="ARBA00008357"/>
    </source>
</evidence>
<dbReference type="GO" id="GO:0008295">
    <property type="term" value="P:spermidine biosynthetic process"/>
    <property type="evidence" value="ECO:0007669"/>
    <property type="project" value="UniProtKB-UniRule"/>
</dbReference>
<dbReference type="Pfam" id="PF17810">
    <property type="entry name" value="Arg_decarb_HB"/>
    <property type="match status" value="1"/>
</dbReference>
<gene>
    <name evidence="18" type="primary">speA</name>
    <name evidence="18" type="ORF">METEAL_15860</name>
</gene>
<keyword evidence="8" id="KW-0460">Magnesium</keyword>
<dbReference type="KEGG" id="msil:METEAL_15860"/>
<dbReference type="EC" id="4.1.1.19" evidence="5 13"/>
<protein>
    <recommendedName>
        <fullName evidence="5 13">Arginine decarboxylase</fullName>
        <ecNumber evidence="5 13">4.1.1.19</ecNumber>
    </recommendedName>
</protein>
<evidence type="ECO:0000313" key="18">
    <source>
        <dbReference type="EMBL" id="BDU72412.1"/>
    </source>
</evidence>
<evidence type="ECO:0000313" key="19">
    <source>
        <dbReference type="Proteomes" id="UP001238179"/>
    </source>
</evidence>
<feature type="domain" description="Orn/DAP/Arg decarboxylase 2 N-terminal" evidence="16">
    <location>
        <begin position="77"/>
        <end position="344"/>
    </location>
</feature>
<dbReference type="PIRSF" id="PIRSF001336">
    <property type="entry name" value="Arg_decrbxlase"/>
    <property type="match status" value="1"/>
</dbReference>
<evidence type="ECO:0000256" key="12">
    <source>
        <dbReference type="ARBA" id="ARBA00023239"/>
    </source>
</evidence>
<evidence type="ECO:0000256" key="11">
    <source>
        <dbReference type="ARBA" id="ARBA00023115"/>
    </source>
</evidence>
<dbReference type="GO" id="GO:0008792">
    <property type="term" value="F:arginine decarboxylase activity"/>
    <property type="evidence" value="ECO:0007669"/>
    <property type="project" value="UniProtKB-UniRule"/>
</dbReference>
<evidence type="ECO:0000256" key="10">
    <source>
        <dbReference type="ARBA" id="ARBA00023066"/>
    </source>
</evidence>
<evidence type="ECO:0000259" key="17">
    <source>
        <dbReference type="Pfam" id="PF17810"/>
    </source>
</evidence>
<evidence type="ECO:0000256" key="9">
    <source>
        <dbReference type="ARBA" id="ARBA00022898"/>
    </source>
</evidence>
<dbReference type="Gene3D" id="3.20.20.10">
    <property type="entry name" value="Alanine racemase"/>
    <property type="match status" value="1"/>
</dbReference>
<keyword evidence="6" id="KW-0479">Metal-binding</keyword>
<dbReference type="InterPro" id="IPR022644">
    <property type="entry name" value="De-COase2_N"/>
</dbReference>
<feature type="modified residue" description="N6-(pyridoxal phosphate)lysine" evidence="14">
    <location>
        <position position="102"/>
    </location>
</feature>
<proteinExistence type="inferred from homology"/>
<keyword evidence="19" id="KW-1185">Reference proteome</keyword>
<evidence type="ECO:0000256" key="6">
    <source>
        <dbReference type="ARBA" id="ARBA00022723"/>
    </source>
</evidence>
<evidence type="ECO:0000256" key="3">
    <source>
        <dbReference type="ARBA" id="ARBA00002257"/>
    </source>
</evidence>
<reference evidence="19" key="1">
    <citation type="journal article" date="2023" name="Int. J. Syst. Evol. Microbiol.">
        <title>Mesoterricola silvestris gen. nov., sp. nov., Mesoterricola sediminis sp. nov., Geothrix oryzae sp. nov., Geothrix edaphica sp. nov., Geothrix rubra sp. nov., and Geothrix limicola sp. nov., six novel members of Acidobacteriota isolated from soils.</title>
        <authorList>
            <person name="Itoh H."/>
            <person name="Sugisawa Y."/>
            <person name="Mise K."/>
            <person name="Xu Z."/>
            <person name="Kuniyasu M."/>
            <person name="Ushijima N."/>
            <person name="Kawano K."/>
            <person name="Kobayashi E."/>
            <person name="Shiratori Y."/>
            <person name="Masuda Y."/>
            <person name="Senoo K."/>
        </authorList>
    </citation>
    <scope>NUCLEOTIDE SEQUENCE [LARGE SCALE GENOMIC DNA]</scope>
    <source>
        <strain evidence="19">W79</strain>
    </source>
</reference>
<evidence type="ECO:0000256" key="13">
    <source>
        <dbReference type="NCBIfam" id="TIGR01273"/>
    </source>
</evidence>
<dbReference type="InterPro" id="IPR040634">
    <property type="entry name" value="Arg_decarb_HB"/>
</dbReference>
<dbReference type="InterPro" id="IPR029066">
    <property type="entry name" value="PLP-binding_barrel"/>
</dbReference>
<dbReference type="RefSeq" id="WP_316415318.1">
    <property type="nucleotide sequence ID" value="NZ_AP027080.1"/>
</dbReference>
<dbReference type="InterPro" id="IPR022657">
    <property type="entry name" value="De-COase2_CS"/>
</dbReference>
<feature type="active site" description="Proton donor" evidence="15">
    <location>
        <position position="503"/>
    </location>
</feature>
<dbReference type="InterPro" id="IPR002985">
    <property type="entry name" value="Arg_decrbxlase"/>
</dbReference>
<keyword evidence="11" id="KW-0620">Polyamine biosynthesis</keyword>
<dbReference type="InterPro" id="IPR000183">
    <property type="entry name" value="Orn/DAP/Arg_de-COase"/>
</dbReference>
<dbReference type="Proteomes" id="UP001238179">
    <property type="component" value="Chromosome"/>
</dbReference>
<keyword evidence="9 14" id="KW-0663">Pyridoxal phosphate</keyword>
<dbReference type="PRINTS" id="PR01180">
    <property type="entry name" value="ARGDCRBXLASE"/>
</dbReference>
<dbReference type="Pfam" id="PF02784">
    <property type="entry name" value="Orn_Arg_deC_N"/>
    <property type="match status" value="1"/>
</dbReference>
<comment type="similarity">
    <text evidence="4">Belongs to the Orn/Lys/Arg decarboxylase class-II family. SpeA subfamily.</text>
</comment>
<dbReference type="PANTHER" id="PTHR43295">
    <property type="entry name" value="ARGININE DECARBOXYLASE"/>
    <property type="match status" value="1"/>
</dbReference>
<comment type="cofactor">
    <cofactor evidence="2">
        <name>Mg(2+)</name>
        <dbReference type="ChEBI" id="CHEBI:18420"/>
    </cofactor>
</comment>
<dbReference type="SUPFAM" id="SSF50621">
    <property type="entry name" value="Alanine racemase C-terminal domain-like"/>
    <property type="match status" value="1"/>
</dbReference>
<evidence type="ECO:0000259" key="16">
    <source>
        <dbReference type="Pfam" id="PF02784"/>
    </source>
</evidence>
<dbReference type="Gene3D" id="2.40.37.10">
    <property type="entry name" value="Lyase, Ornithine Decarboxylase, Chain A, domain 1"/>
    <property type="match status" value="1"/>
</dbReference>
<dbReference type="NCBIfam" id="TIGR01273">
    <property type="entry name" value="speA"/>
    <property type="match status" value="1"/>
</dbReference>
<name>A0AA48K9K0_9BACT</name>
<feature type="domain" description="Arginine decarboxylase helical bundle" evidence="17">
    <location>
        <begin position="371"/>
        <end position="452"/>
    </location>
</feature>
<dbReference type="NCBIfam" id="NF003763">
    <property type="entry name" value="PRK05354.1"/>
    <property type="match status" value="1"/>
</dbReference>
<sequence length="632" mass="71580">MAIKNFTVQDAMSMYGVKEWGYGFFGVNSKGHLVVHPTRDENLSCDVFDIVQHLRKKGVDTPLILRFPQILAARVTELNEAFHKAMREYDYAGSYQGVYPVKTNQIKEVVDQVVKAGYKYRYGLEAGSKPELMIALSMNLHPDALVTCNGYKDETFMRMALLARKAGRNVLITVEKMTELPMILKVARELKVEPLLGLRFKLNAMGSGKWESSAGDHSKFGLNTQELLEAVETLEKKGLLDSVVELHFHIGSQITDIRRVKTAMKEATRMYAKLYKRGVPLKYLNVGGGLGVDYDGSRTTFSSSMNYTIDEYASDVVYTTQDVCAQEQVPVPNLLSESGRAIAAFHEVVVVDIIGLIDTTHTKYRVELTGNEPQVLKELAYTRDNLSVKNFAEMYHDAITQKDELITLFNLGYLSLDDRAKGEILFWEVCRKLSKIFSYKSLKYIPEEFQDLSKSLADKLIANFSLFQSMPDHWAIDQLFPVMPIHRLKEKPTISATLCDITCDSDGKMEKFIDLKDVRDEISLHEPKGGEPYYLAFFLTGAYQDILGMRHNLFGAPTEAHVVVNEDEDFKVQQIIPGDTMDHVLRSVHYDPDELVEGPTRRRQNKSDAGEALKALLTQQRSLPTYLDTNER</sequence>
<dbReference type="GO" id="GO:0046872">
    <property type="term" value="F:metal ion binding"/>
    <property type="evidence" value="ECO:0007669"/>
    <property type="project" value="UniProtKB-KW"/>
</dbReference>
<evidence type="ECO:0000256" key="15">
    <source>
        <dbReference type="PIRSR" id="PIRSR600183-50"/>
    </source>
</evidence>
<dbReference type="SUPFAM" id="SSF51419">
    <property type="entry name" value="PLP-binding barrel"/>
    <property type="match status" value="1"/>
</dbReference>
<evidence type="ECO:0000256" key="1">
    <source>
        <dbReference type="ARBA" id="ARBA00001933"/>
    </source>
</evidence>
<dbReference type="PROSITE" id="PS00879">
    <property type="entry name" value="ODR_DC_2_2"/>
    <property type="match status" value="1"/>
</dbReference>
<accession>A0AA48K9K0</accession>
<evidence type="ECO:0000256" key="5">
    <source>
        <dbReference type="ARBA" id="ARBA00012426"/>
    </source>
</evidence>
<evidence type="ECO:0000256" key="7">
    <source>
        <dbReference type="ARBA" id="ARBA00022793"/>
    </source>
</evidence>
<organism evidence="18 19">
    <name type="scientific">Mesoterricola silvestris</name>
    <dbReference type="NCBI Taxonomy" id="2927979"/>
    <lineage>
        <taxon>Bacteria</taxon>
        <taxon>Pseudomonadati</taxon>
        <taxon>Acidobacteriota</taxon>
        <taxon>Holophagae</taxon>
        <taxon>Holophagales</taxon>
        <taxon>Holophagaceae</taxon>
        <taxon>Mesoterricola</taxon>
    </lineage>
</organism>
<dbReference type="CDD" id="cd06830">
    <property type="entry name" value="PLPDE_III_ADC"/>
    <property type="match status" value="1"/>
</dbReference>
<keyword evidence="7" id="KW-0210">Decarboxylase</keyword>
<evidence type="ECO:0000256" key="14">
    <source>
        <dbReference type="PIRSR" id="PIRSR001336-50"/>
    </source>
</evidence>
<evidence type="ECO:0000256" key="8">
    <source>
        <dbReference type="ARBA" id="ARBA00022842"/>
    </source>
</evidence>
<dbReference type="GO" id="GO:0006527">
    <property type="term" value="P:L-arginine catabolic process"/>
    <property type="evidence" value="ECO:0007669"/>
    <property type="project" value="InterPro"/>
</dbReference>
<comment type="function">
    <text evidence="3">Catalyzes the biosynthesis of agmatine from arginine.</text>
</comment>
<dbReference type="EMBL" id="AP027080">
    <property type="protein sequence ID" value="BDU72412.1"/>
    <property type="molecule type" value="Genomic_DNA"/>
</dbReference>
<keyword evidence="12" id="KW-0456">Lyase</keyword>
<keyword evidence="10" id="KW-0745">Spermidine biosynthesis</keyword>
<dbReference type="InterPro" id="IPR009006">
    <property type="entry name" value="Ala_racemase/Decarboxylase_C"/>
</dbReference>
<dbReference type="PANTHER" id="PTHR43295:SF9">
    <property type="entry name" value="BIOSYNTHETIC ARGININE DECARBOXYLASE"/>
    <property type="match status" value="1"/>
</dbReference>
<dbReference type="PRINTS" id="PR01179">
    <property type="entry name" value="ODADCRBXLASE"/>
</dbReference>
<dbReference type="Gene3D" id="1.20.58.930">
    <property type="match status" value="1"/>
</dbReference>
<dbReference type="AlphaFoldDB" id="A0AA48K9K0"/>
<comment type="cofactor">
    <cofactor evidence="1 14">
        <name>pyridoxal 5'-phosphate</name>
        <dbReference type="ChEBI" id="CHEBI:597326"/>
    </cofactor>
</comment>